<reference evidence="4" key="1">
    <citation type="journal article" date="2020" name="Stud. Mycol.">
        <title>101 Dothideomycetes genomes: a test case for predicting lifestyles and emergence of pathogens.</title>
        <authorList>
            <person name="Haridas S."/>
            <person name="Albert R."/>
            <person name="Binder M."/>
            <person name="Bloem J."/>
            <person name="Labutti K."/>
            <person name="Salamov A."/>
            <person name="Andreopoulos B."/>
            <person name="Baker S."/>
            <person name="Barry K."/>
            <person name="Bills G."/>
            <person name="Bluhm B."/>
            <person name="Cannon C."/>
            <person name="Castanera R."/>
            <person name="Culley D."/>
            <person name="Daum C."/>
            <person name="Ezra D."/>
            <person name="Gonzalez J."/>
            <person name="Henrissat B."/>
            <person name="Kuo A."/>
            <person name="Liang C."/>
            <person name="Lipzen A."/>
            <person name="Lutzoni F."/>
            <person name="Magnuson J."/>
            <person name="Mondo S."/>
            <person name="Nolan M."/>
            <person name="Ohm R."/>
            <person name="Pangilinan J."/>
            <person name="Park H.-J."/>
            <person name="Ramirez L."/>
            <person name="Alfaro M."/>
            <person name="Sun H."/>
            <person name="Tritt A."/>
            <person name="Yoshinaga Y."/>
            <person name="Zwiers L.-H."/>
            <person name="Turgeon B."/>
            <person name="Goodwin S."/>
            <person name="Spatafora J."/>
            <person name="Crous P."/>
            <person name="Grigoriev I."/>
        </authorList>
    </citation>
    <scope>NUCLEOTIDE SEQUENCE</scope>
    <source>
        <strain evidence="4">CBS 121410</strain>
    </source>
</reference>
<gene>
    <name evidence="4" type="ORF">K490DRAFT_63668</name>
</gene>
<dbReference type="OrthoDB" id="2537459at2759"/>
<organism evidence="4 5">
    <name type="scientific">Saccharata proteae CBS 121410</name>
    <dbReference type="NCBI Taxonomy" id="1314787"/>
    <lineage>
        <taxon>Eukaryota</taxon>
        <taxon>Fungi</taxon>
        <taxon>Dikarya</taxon>
        <taxon>Ascomycota</taxon>
        <taxon>Pezizomycotina</taxon>
        <taxon>Dothideomycetes</taxon>
        <taxon>Dothideomycetes incertae sedis</taxon>
        <taxon>Botryosphaeriales</taxon>
        <taxon>Saccharataceae</taxon>
        <taxon>Saccharata</taxon>
    </lineage>
</organism>
<dbReference type="InterPro" id="IPR002889">
    <property type="entry name" value="WSC_carb-bd"/>
</dbReference>
<dbReference type="Pfam" id="PF01822">
    <property type="entry name" value="WSC"/>
    <property type="match status" value="1"/>
</dbReference>
<dbReference type="SMART" id="SM00321">
    <property type="entry name" value="WSC"/>
    <property type="match status" value="1"/>
</dbReference>
<evidence type="ECO:0000313" key="4">
    <source>
        <dbReference type="EMBL" id="KAF2089530.1"/>
    </source>
</evidence>
<keyword evidence="5" id="KW-1185">Reference proteome</keyword>
<feature type="signal peptide" evidence="2">
    <location>
        <begin position="1"/>
        <end position="17"/>
    </location>
</feature>
<dbReference type="AlphaFoldDB" id="A0A6A5YF32"/>
<evidence type="ECO:0000256" key="1">
    <source>
        <dbReference type="SAM" id="MobiDB-lite"/>
    </source>
</evidence>
<dbReference type="PROSITE" id="PS51212">
    <property type="entry name" value="WSC"/>
    <property type="match status" value="1"/>
</dbReference>
<feature type="chain" id="PRO_5025459736" description="WSC domain-containing protein" evidence="2">
    <location>
        <begin position="18"/>
        <end position="207"/>
    </location>
</feature>
<evidence type="ECO:0000259" key="3">
    <source>
        <dbReference type="PROSITE" id="PS51212"/>
    </source>
</evidence>
<dbReference type="Proteomes" id="UP000799776">
    <property type="component" value="Unassembled WGS sequence"/>
</dbReference>
<keyword evidence="2" id="KW-0732">Signal</keyword>
<dbReference type="EMBL" id="ML978714">
    <property type="protein sequence ID" value="KAF2089530.1"/>
    <property type="molecule type" value="Genomic_DNA"/>
</dbReference>
<feature type="region of interest" description="Disordered" evidence="1">
    <location>
        <begin position="109"/>
        <end position="137"/>
    </location>
</feature>
<proteinExistence type="predicted"/>
<sequence length="207" mass="21052">MPSLFTLVPLFVATAYGLSVSSKLGCFDNSGSLRNTGEYIYNSQGYCVSKCSDAGYSIAALQDANCWCGDDAPTTGQLENDACNTACPGYAPQTCGGDNAWTYLQITPSGKKSSTTSSTSDVSSSTPLTSSSIETSPSSISSAAPLSFAVLNSTAVAAATPTTQAPTGTPTASSTPITYTGNADRFLASFDGVLKSLLATAFAAAFL</sequence>
<feature type="domain" description="WSC" evidence="3">
    <location>
        <begin position="20"/>
        <end position="107"/>
    </location>
</feature>
<name>A0A6A5YF32_9PEZI</name>
<evidence type="ECO:0000256" key="2">
    <source>
        <dbReference type="SAM" id="SignalP"/>
    </source>
</evidence>
<evidence type="ECO:0000313" key="5">
    <source>
        <dbReference type="Proteomes" id="UP000799776"/>
    </source>
</evidence>
<protein>
    <recommendedName>
        <fullName evidence="3">WSC domain-containing protein</fullName>
    </recommendedName>
</protein>
<accession>A0A6A5YF32</accession>